<dbReference type="SUPFAM" id="SSF54928">
    <property type="entry name" value="RNA-binding domain, RBD"/>
    <property type="match status" value="1"/>
</dbReference>
<accession>A0A182J3L7</accession>
<dbReference type="EnsemblMetazoa" id="AATE010710-RA">
    <property type="protein sequence ID" value="AATE010710-PA.1"/>
    <property type="gene ID" value="AATE010710"/>
</dbReference>
<name>A0A182J3L7_ANOAO</name>
<reference evidence="1" key="1">
    <citation type="submission" date="2022-08" db="UniProtKB">
        <authorList>
            <consortium name="EnsemblMetazoa"/>
        </authorList>
    </citation>
    <scope>IDENTIFICATION</scope>
    <source>
        <strain evidence="1">EBRO</strain>
    </source>
</reference>
<dbReference type="VEuPathDB" id="VectorBase:AATE010710"/>
<sequence>MYPFAWGWAPMLAGCAFLTYFSPESAVNAQGALHEKQTLPGHKLSKILSACKTHEYARKARARKQHLRR</sequence>
<organism evidence="1">
    <name type="scientific">Anopheles atroparvus</name>
    <name type="common">European mosquito</name>
    <dbReference type="NCBI Taxonomy" id="41427"/>
    <lineage>
        <taxon>Eukaryota</taxon>
        <taxon>Metazoa</taxon>
        <taxon>Ecdysozoa</taxon>
        <taxon>Arthropoda</taxon>
        <taxon>Hexapoda</taxon>
        <taxon>Insecta</taxon>
        <taxon>Pterygota</taxon>
        <taxon>Neoptera</taxon>
        <taxon>Endopterygota</taxon>
        <taxon>Diptera</taxon>
        <taxon>Nematocera</taxon>
        <taxon>Culicoidea</taxon>
        <taxon>Culicidae</taxon>
        <taxon>Anophelinae</taxon>
        <taxon>Anopheles</taxon>
    </lineage>
</organism>
<proteinExistence type="predicted"/>
<protein>
    <submittedName>
        <fullName evidence="1">Uncharacterized protein</fullName>
    </submittedName>
</protein>
<dbReference type="InterPro" id="IPR035979">
    <property type="entry name" value="RBD_domain_sf"/>
</dbReference>
<dbReference type="AlphaFoldDB" id="A0A182J3L7"/>
<evidence type="ECO:0000313" key="1">
    <source>
        <dbReference type="EnsemblMetazoa" id="AATE010710-PA.1"/>
    </source>
</evidence>
<dbReference type="GO" id="GO:0003676">
    <property type="term" value="F:nucleic acid binding"/>
    <property type="evidence" value="ECO:0007669"/>
    <property type="project" value="InterPro"/>
</dbReference>